<keyword evidence="3" id="KW-0274">FAD</keyword>
<dbReference type="Pfam" id="PF01494">
    <property type="entry name" value="FAD_binding_3"/>
    <property type="match status" value="1"/>
</dbReference>
<evidence type="ECO:0000256" key="1">
    <source>
        <dbReference type="ARBA" id="ARBA00001974"/>
    </source>
</evidence>
<dbReference type="InterPro" id="IPR050641">
    <property type="entry name" value="RIFMO-like"/>
</dbReference>
<keyword evidence="6" id="KW-0503">Monooxygenase</keyword>
<dbReference type="PANTHER" id="PTHR43004:SF19">
    <property type="entry name" value="BINDING MONOOXYGENASE, PUTATIVE (JCVI)-RELATED"/>
    <property type="match status" value="1"/>
</dbReference>
<evidence type="ECO:0000256" key="4">
    <source>
        <dbReference type="ARBA" id="ARBA00023002"/>
    </source>
</evidence>
<keyword evidence="7" id="KW-1185">Reference proteome</keyword>
<dbReference type="GO" id="GO:0016709">
    <property type="term" value="F:oxidoreductase activity, acting on paired donors, with incorporation or reduction of molecular oxygen, NAD(P)H as one donor, and incorporation of one atom of oxygen"/>
    <property type="evidence" value="ECO:0007669"/>
    <property type="project" value="UniProtKB-ARBA"/>
</dbReference>
<reference evidence="6 7" key="1">
    <citation type="journal article" date="2012" name="Science">
        <title>The Paleozoic origin of enzymatic lignin decomposition reconstructed from 31 fungal genomes.</title>
        <authorList>
            <person name="Floudas D."/>
            <person name="Binder M."/>
            <person name="Riley R."/>
            <person name="Barry K."/>
            <person name="Blanchette R.A."/>
            <person name="Henrissat B."/>
            <person name="Martinez A.T."/>
            <person name="Otillar R."/>
            <person name="Spatafora J.W."/>
            <person name="Yadav J.S."/>
            <person name="Aerts A."/>
            <person name="Benoit I."/>
            <person name="Boyd A."/>
            <person name="Carlson A."/>
            <person name="Copeland A."/>
            <person name="Coutinho P.M."/>
            <person name="de Vries R.P."/>
            <person name="Ferreira P."/>
            <person name="Findley K."/>
            <person name="Foster B."/>
            <person name="Gaskell J."/>
            <person name="Glotzer D."/>
            <person name="Gorecki P."/>
            <person name="Heitman J."/>
            <person name="Hesse C."/>
            <person name="Hori C."/>
            <person name="Igarashi K."/>
            <person name="Jurgens J.A."/>
            <person name="Kallen N."/>
            <person name="Kersten P."/>
            <person name="Kohler A."/>
            <person name="Kuees U."/>
            <person name="Kumar T.K.A."/>
            <person name="Kuo A."/>
            <person name="LaButti K."/>
            <person name="Larrondo L.F."/>
            <person name="Lindquist E."/>
            <person name="Ling A."/>
            <person name="Lombard V."/>
            <person name="Lucas S."/>
            <person name="Lundell T."/>
            <person name="Martin R."/>
            <person name="McLaughlin D.J."/>
            <person name="Morgenstern I."/>
            <person name="Morin E."/>
            <person name="Murat C."/>
            <person name="Nagy L.G."/>
            <person name="Nolan M."/>
            <person name="Ohm R.A."/>
            <person name="Patyshakuliyeva A."/>
            <person name="Rokas A."/>
            <person name="Ruiz-Duenas F.J."/>
            <person name="Sabat G."/>
            <person name="Salamov A."/>
            <person name="Samejima M."/>
            <person name="Schmutz J."/>
            <person name="Slot J.C."/>
            <person name="St John F."/>
            <person name="Stenlid J."/>
            <person name="Sun H."/>
            <person name="Sun S."/>
            <person name="Syed K."/>
            <person name="Tsang A."/>
            <person name="Wiebenga A."/>
            <person name="Young D."/>
            <person name="Pisabarro A."/>
            <person name="Eastwood D.C."/>
            <person name="Martin F."/>
            <person name="Cullen D."/>
            <person name="Grigoriev I.V."/>
            <person name="Hibbett D.S."/>
        </authorList>
    </citation>
    <scope>NUCLEOTIDE SEQUENCE [LARGE SCALE GENOMIC DNA]</scope>
    <source>
        <strain evidence="6 7">MD-104</strain>
    </source>
</reference>
<dbReference type="InterPro" id="IPR036188">
    <property type="entry name" value="FAD/NAD-bd_sf"/>
</dbReference>
<dbReference type="GO" id="GO:0071949">
    <property type="term" value="F:FAD binding"/>
    <property type="evidence" value="ECO:0007669"/>
    <property type="project" value="InterPro"/>
</dbReference>
<gene>
    <name evidence="6" type="ORF">WOLCODRAFT_167000</name>
</gene>
<dbReference type="Gene3D" id="3.40.30.120">
    <property type="match status" value="1"/>
</dbReference>
<dbReference type="OrthoDB" id="2690153at2759"/>
<evidence type="ECO:0000256" key="2">
    <source>
        <dbReference type="ARBA" id="ARBA00022630"/>
    </source>
</evidence>
<dbReference type="OMA" id="GDSAHQN"/>
<dbReference type="PRINTS" id="PR00420">
    <property type="entry name" value="RNGMNOXGNASE"/>
</dbReference>
<proteinExistence type="predicted"/>
<keyword evidence="2" id="KW-0285">Flavoprotein</keyword>
<protein>
    <submittedName>
        <fullName evidence="6">Monooxygenase</fullName>
    </submittedName>
</protein>
<keyword evidence="4" id="KW-0560">Oxidoreductase</keyword>
<dbReference type="SUPFAM" id="SSF51905">
    <property type="entry name" value="FAD/NAD(P)-binding domain"/>
    <property type="match status" value="1"/>
</dbReference>
<comment type="cofactor">
    <cofactor evidence="1">
        <name>FAD</name>
        <dbReference type="ChEBI" id="CHEBI:57692"/>
    </cofactor>
</comment>
<dbReference type="Gene3D" id="3.50.50.60">
    <property type="entry name" value="FAD/NAD(P)-binding domain"/>
    <property type="match status" value="1"/>
</dbReference>
<sequence length="557" mass="61256">MSSKASVPVLIVGGGPTALATALTLAKNGISIRIIQKDDHFHIGQRGAGIQPRTLEYYNLLGVLPDIWERGIPLMPFNMYKPGVIEPFKTFNVVEVEEDTPAIPHNNARMLGQATQEGIMRGHLEKLGVRIELNTELRTYEQREDGVVAHVVKKSVDEEIPEMIQCDWLVGADGAKGVVRKQLGVTFLGETYSDHLIFGEIESKGLSPGSVHMWGNPGGTLVVLLRPTETERIFSFAVSGDFDHDKLMSDRDSLVQYIRDQTGRYDFELGNIVFISDWRPNIRMVDKFSVGRVFLAGDAAHVHSPAGGQGLNTSIQDGVNLGWKLALVIRNHASPSLLDTYNTERLPVVAHMLKMSTNIFQKTRASTVTGEGAEEAWHRGGLLKQLGINYRWSPIVRDERTPYIHPADTQPIDVYGAEGGGASVLRAGDRAPDAPGLVDSRQPDVEPTKLFRIFGVTHHTVLIFSRDAAQIRAVLDAIKEYPPNTMKTVTIYPQGTSTIPTTLNADYIVTDRDGHAYNGYNVTDSATTTIVIVRPDGVVGGIVFGVEGLQKFFQAYH</sequence>
<accession>A0A2H3J2U8</accession>
<dbReference type="PANTHER" id="PTHR43004">
    <property type="entry name" value="TRK SYSTEM POTASSIUM UPTAKE PROTEIN"/>
    <property type="match status" value="1"/>
</dbReference>
<evidence type="ECO:0000313" key="7">
    <source>
        <dbReference type="Proteomes" id="UP000218811"/>
    </source>
</evidence>
<dbReference type="EMBL" id="KB467887">
    <property type="protein sequence ID" value="PCH36580.1"/>
    <property type="molecule type" value="Genomic_DNA"/>
</dbReference>
<evidence type="ECO:0000256" key="3">
    <source>
        <dbReference type="ARBA" id="ARBA00022827"/>
    </source>
</evidence>
<organism evidence="6 7">
    <name type="scientific">Wolfiporia cocos (strain MD-104)</name>
    <name type="common">Brown rot fungus</name>
    <dbReference type="NCBI Taxonomy" id="742152"/>
    <lineage>
        <taxon>Eukaryota</taxon>
        <taxon>Fungi</taxon>
        <taxon>Dikarya</taxon>
        <taxon>Basidiomycota</taxon>
        <taxon>Agaricomycotina</taxon>
        <taxon>Agaricomycetes</taxon>
        <taxon>Polyporales</taxon>
        <taxon>Phaeolaceae</taxon>
        <taxon>Wolfiporia</taxon>
    </lineage>
</organism>
<dbReference type="Proteomes" id="UP000218811">
    <property type="component" value="Unassembled WGS sequence"/>
</dbReference>
<dbReference type="Gene3D" id="3.30.70.2450">
    <property type="match status" value="1"/>
</dbReference>
<name>A0A2H3J2U8_WOLCO</name>
<dbReference type="AlphaFoldDB" id="A0A2H3J2U8"/>
<evidence type="ECO:0000313" key="6">
    <source>
        <dbReference type="EMBL" id="PCH36580.1"/>
    </source>
</evidence>
<dbReference type="InterPro" id="IPR002938">
    <property type="entry name" value="FAD-bd"/>
</dbReference>
<evidence type="ECO:0000259" key="5">
    <source>
        <dbReference type="Pfam" id="PF01494"/>
    </source>
</evidence>
<dbReference type="STRING" id="742152.A0A2H3J2U8"/>
<feature type="domain" description="FAD-binding" evidence="5">
    <location>
        <begin position="7"/>
        <end position="354"/>
    </location>
</feature>